<dbReference type="AlphaFoldDB" id="A0A239XE65"/>
<evidence type="ECO:0000313" key="2">
    <source>
        <dbReference type="Proteomes" id="UP000215144"/>
    </source>
</evidence>
<dbReference type="Proteomes" id="UP000215144">
    <property type="component" value="Chromosome 1"/>
</dbReference>
<gene>
    <name evidence="1" type="ORF">SAMEA4504048_01958</name>
</gene>
<dbReference type="OrthoDB" id="9970347at2"/>
<reference evidence="1 2" key="1">
    <citation type="submission" date="2017-06" db="EMBL/GenBank/DDBJ databases">
        <authorList>
            <consortium name="Pathogen Informatics"/>
        </authorList>
    </citation>
    <scope>NUCLEOTIDE SEQUENCE [LARGE SCALE GENOMIC DNA]</scope>
    <source>
        <strain evidence="1 2">NCTC11291</strain>
    </source>
</reference>
<protein>
    <submittedName>
        <fullName evidence="1">Uncharacterized protein</fullName>
    </submittedName>
</protein>
<name>A0A239XE65_STRAI</name>
<accession>A0A239XE65</accession>
<dbReference type="KEGG" id="saco:SAME_01958"/>
<organism evidence="1 2">
    <name type="scientific">Streptococcus acidominimus</name>
    <dbReference type="NCBI Taxonomy" id="1326"/>
    <lineage>
        <taxon>Bacteria</taxon>
        <taxon>Bacillati</taxon>
        <taxon>Bacillota</taxon>
        <taxon>Bacilli</taxon>
        <taxon>Lactobacillales</taxon>
        <taxon>Streptococcaceae</taxon>
        <taxon>Streptococcus</taxon>
    </lineage>
</organism>
<evidence type="ECO:0000313" key="1">
    <source>
        <dbReference type="EMBL" id="SNV45025.1"/>
    </source>
</evidence>
<dbReference type="RefSeq" id="WP_095123448.1">
    <property type="nucleotide sequence ID" value="NZ_LT906454.1"/>
</dbReference>
<sequence>MKKTLKLGTIALLGVLGFTLFTITKNEPQIAAAKNKWVIFGPVDFSDDEDDLEVDYDDAEGEDDKGNWLENFIKNHKTPFSKTIEK</sequence>
<dbReference type="EMBL" id="LT906454">
    <property type="protein sequence ID" value="SNV45025.1"/>
    <property type="molecule type" value="Genomic_DNA"/>
</dbReference>
<proteinExistence type="predicted"/>